<proteinExistence type="predicted"/>
<dbReference type="EMBL" id="BGJZ01000121">
    <property type="protein sequence ID" value="GBH09390.1"/>
    <property type="molecule type" value="Genomic_DNA"/>
</dbReference>
<evidence type="ECO:0000256" key="5">
    <source>
        <dbReference type="ARBA" id="ARBA00023136"/>
    </source>
</evidence>
<dbReference type="InterPro" id="IPR000620">
    <property type="entry name" value="EamA_dom"/>
</dbReference>
<feature type="transmembrane region" description="Helical" evidence="6">
    <location>
        <begin position="282"/>
        <end position="302"/>
    </location>
</feature>
<dbReference type="SUPFAM" id="SSF103481">
    <property type="entry name" value="Multidrug resistance efflux transporter EmrE"/>
    <property type="match status" value="2"/>
</dbReference>
<dbReference type="InterPro" id="IPR037185">
    <property type="entry name" value="EmrE-like"/>
</dbReference>
<comment type="caution">
    <text evidence="8">The sequence shown here is derived from an EMBL/GenBank/DDBJ whole genome shotgun (WGS) entry which is preliminary data.</text>
</comment>
<feature type="transmembrane region" description="Helical" evidence="6">
    <location>
        <begin position="314"/>
        <end position="334"/>
    </location>
</feature>
<dbReference type="PANTHER" id="PTHR42920">
    <property type="entry name" value="OS03G0707200 PROTEIN-RELATED"/>
    <property type="match status" value="1"/>
</dbReference>
<reference evidence="8 9" key="1">
    <citation type="submission" date="2018-04" db="EMBL/GenBank/DDBJ databases">
        <title>Draft genome sequence of Pseudomonas syringae pv. actinidiae biovar 1 strains isolated from kiwifruit in Kagawa prefecture.</title>
        <authorList>
            <person name="Tabuchi M."/>
            <person name="Saito M."/>
            <person name="Fujiwara S."/>
            <person name="Sasa N."/>
            <person name="Akimitsu K."/>
            <person name="Gomi K."/>
            <person name="Konishi-Sugita S."/>
            <person name="Hamano K."/>
            <person name="Kataoka I."/>
        </authorList>
    </citation>
    <scope>NUCLEOTIDE SEQUENCE [LARGE SCALE GENOMIC DNA]</scope>
    <source>
        <strain evidence="8 9">MAFF212206</strain>
    </source>
</reference>
<comment type="subcellular location">
    <subcellularLocation>
        <location evidence="1">Cell membrane</location>
        <topology evidence="1">Multi-pass membrane protein</topology>
    </subcellularLocation>
</comment>
<keyword evidence="3 6" id="KW-0812">Transmembrane</keyword>
<keyword evidence="4 6" id="KW-1133">Transmembrane helix</keyword>
<dbReference type="NCBIfam" id="NF007823">
    <property type="entry name" value="PRK10532.1"/>
    <property type="match status" value="1"/>
</dbReference>
<dbReference type="InterPro" id="IPR051258">
    <property type="entry name" value="Diverse_Substrate_Transporter"/>
</dbReference>
<keyword evidence="5 6" id="KW-0472">Membrane</keyword>
<dbReference type="AlphaFoldDB" id="A0A2V0QLB1"/>
<dbReference type="GO" id="GO:0005886">
    <property type="term" value="C:plasma membrane"/>
    <property type="evidence" value="ECO:0007669"/>
    <property type="project" value="UniProtKB-SubCell"/>
</dbReference>
<feature type="domain" description="EamA" evidence="7">
    <location>
        <begin position="226"/>
        <end position="355"/>
    </location>
</feature>
<evidence type="ECO:0000256" key="4">
    <source>
        <dbReference type="ARBA" id="ARBA00022989"/>
    </source>
</evidence>
<feature type="transmembrane region" description="Helical" evidence="6">
    <location>
        <begin position="255"/>
        <end position="276"/>
    </location>
</feature>
<feature type="transmembrane region" description="Helical" evidence="6">
    <location>
        <begin position="221"/>
        <end position="243"/>
    </location>
</feature>
<name>A0A2V0QLB1_PSESF</name>
<evidence type="ECO:0000313" key="8">
    <source>
        <dbReference type="EMBL" id="GBH09390.1"/>
    </source>
</evidence>
<evidence type="ECO:0000313" key="9">
    <source>
        <dbReference type="Proteomes" id="UP000247480"/>
    </source>
</evidence>
<evidence type="ECO:0000256" key="6">
    <source>
        <dbReference type="SAM" id="Phobius"/>
    </source>
</evidence>
<evidence type="ECO:0000256" key="1">
    <source>
        <dbReference type="ARBA" id="ARBA00004651"/>
    </source>
</evidence>
<feature type="transmembrane region" description="Helical" evidence="6">
    <location>
        <begin position="340"/>
        <end position="358"/>
    </location>
</feature>
<dbReference type="Pfam" id="PF00892">
    <property type="entry name" value="EamA"/>
    <property type="match status" value="1"/>
</dbReference>
<feature type="transmembrane region" description="Helical" evidence="6">
    <location>
        <begin position="83"/>
        <end position="101"/>
    </location>
</feature>
<dbReference type="PANTHER" id="PTHR42920:SF5">
    <property type="entry name" value="EAMA DOMAIN-CONTAINING PROTEIN"/>
    <property type="match status" value="1"/>
</dbReference>
<gene>
    <name evidence="8" type="ORF">KPSA1_02785</name>
</gene>
<keyword evidence="2" id="KW-1003">Cell membrane</keyword>
<evidence type="ECO:0000256" key="2">
    <source>
        <dbReference type="ARBA" id="ARBA00022475"/>
    </source>
</evidence>
<feature type="transmembrane region" description="Helical" evidence="6">
    <location>
        <begin position="121"/>
        <end position="139"/>
    </location>
</feature>
<feature type="transmembrane region" description="Helical" evidence="6">
    <location>
        <begin position="151"/>
        <end position="168"/>
    </location>
</feature>
<feature type="transmembrane region" description="Helical" evidence="6">
    <location>
        <begin position="199"/>
        <end position="215"/>
    </location>
</feature>
<dbReference type="Proteomes" id="UP000247480">
    <property type="component" value="Unassembled WGS sequence"/>
</dbReference>
<sequence>MIYKAFSFPSAPEVGRIIDRSQRASTVIFQNLAIRCLVIAYIEEHPKIAQYIAQKSIIPHHVLDTRTPLTSGRTTEMSDKPHTIASALFPLGLLIIAMISIQSGASLAKSLFPVVGAQGTTTLRLVFASLILLVILRPWRARLTAKSLRTVVIYGIALGSMNFLFYMSLQTVPLGIAVALEFTGPLAVALLSSRKPIDFLWVTTAVIGLLLLIPLRHSDAAIDLVGAGYALGAGVCWAAYIVFGQKAGADNGVQTAALGVMIAAIFIAPIGVVHAGSALLDISLIPAAIGVAILSTALPYSLEMVALTRMSARTFGTLASLEPVFAALSGLVFLHESLSLTQWLAISAIIFASIGATLSSANAKPQLVPAD</sequence>
<organism evidence="8 9">
    <name type="scientific">Pseudomonas syringae pv. actinidiae</name>
    <dbReference type="NCBI Taxonomy" id="103796"/>
    <lineage>
        <taxon>Bacteria</taxon>
        <taxon>Pseudomonadati</taxon>
        <taxon>Pseudomonadota</taxon>
        <taxon>Gammaproteobacteria</taxon>
        <taxon>Pseudomonadales</taxon>
        <taxon>Pseudomonadaceae</taxon>
        <taxon>Pseudomonas</taxon>
        <taxon>Pseudomonas syringae</taxon>
    </lineage>
</organism>
<accession>A0A2V0QLB1</accession>
<evidence type="ECO:0000256" key="3">
    <source>
        <dbReference type="ARBA" id="ARBA00022692"/>
    </source>
</evidence>
<evidence type="ECO:0000259" key="7">
    <source>
        <dbReference type="Pfam" id="PF00892"/>
    </source>
</evidence>
<protein>
    <submittedName>
        <fullName evidence="8">Threonine/homoserine efflux transporter RhtA</fullName>
    </submittedName>
</protein>
<feature type="transmembrane region" description="Helical" evidence="6">
    <location>
        <begin position="174"/>
        <end position="192"/>
    </location>
</feature>